<dbReference type="InterPro" id="IPR001173">
    <property type="entry name" value="Glyco_trans_2-like"/>
</dbReference>
<dbReference type="PANTHER" id="PTHR22916">
    <property type="entry name" value="GLYCOSYLTRANSFERASE"/>
    <property type="match status" value="1"/>
</dbReference>
<comment type="caution">
    <text evidence="2">The sequence shown here is derived from an EMBL/GenBank/DDBJ whole genome shotgun (WGS) entry which is preliminary data.</text>
</comment>
<dbReference type="GO" id="GO:0047600">
    <property type="term" value="F:abequosyltransferase activity"/>
    <property type="evidence" value="ECO:0007669"/>
    <property type="project" value="UniProtKB-EC"/>
</dbReference>
<proteinExistence type="predicted"/>
<dbReference type="EMBL" id="MLJW01000294">
    <property type="protein sequence ID" value="OIQ90373.1"/>
    <property type="molecule type" value="Genomic_DNA"/>
</dbReference>
<gene>
    <name evidence="2" type="primary">rfbV_5</name>
    <name evidence="2" type="ORF">GALL_277110</name>
</gene>
<keyword evidence="2" id="KW-0808">Transferase</keyword>
<reference evidence="2" key="1">
    <citation type="submission" date="2016-10" db="EMBL/GenBank/DDBJ databases">
        <title>Sequence of Gallionella enrichment culture.</title>
        <authorList>
            <person name="Poehlein A."/>
            <person name="Muehling M."/>
            <person name="Daniel R."/>
        </authorList>
    </citation>
    <scope>NUCLEOTIDE SEQUENCE</scope>
</reference>
<protein>
    <submittedName>
        <fullName evidence="2">Abequosyltransferase RfbV</fullName>
        <ecNumber evidence="2">2.4.1.60</ecNumber>
    </submittedName>
</protein>
<dbReference type="Gene3D" id="3.90.550.10">
    <property type="entry name" value="Spore Coat Polysaccharide Biosynthesis Protein SpsA, Chain A"/>
    <property type="match status" value="1"/>
</dbReference>
<dbReference type="EC" id="2.4.1.60" evidence="2"/>
<dbReference type="CDD" id="cd00761">
    <property type="entry name" value="Glyco_tranf_GTA_type"/>
    <property type="match status" value="1"/>
</dbReference>
<evidence type="ECO:0000313" key="2">
    <source>
        <dbReference type="EMBL" id="OIQ90373.1"/>
    </source>
</evidence>
<dbReference type="SUPFAM" id="SSF53448">
    <property type="entry name" value="Nucleotide-diphospho-sugar transferases"/>
    <property type="match status" value="1"/>
</dbReference>
<sequence length="336" mass="38427">MKTNRLLSICVPTYRRPKKLAQMLGSLAEALKASEFHEDIEILIQDNGSADETQFVIERSLRSFSTIEVRFEMNAKNLGLDGNFLCLMRRATGDYILFLSDDDVVCPAGLNELVRTLESTRPGFVLTNRTNLRDGIHSDGLRRFDWSAAKSIDWKEAVEILGTELTFMSVIVYQRKFIDIEKLTEYDGTLLVISRAFLQGITGGRYGIRLPEPILMYRLASSGGYSRFRVFLVEFERVICQARDEGLSSRSYHAIIRSHLWHYMVGAAIEARLKPNDYSYEANLHVVRMVLKVTKANLLTLWYSSKLLSVLCAPKVLVIALARRREKIYRERIDVA</sequence>
<organism evidence="2">
    <name type="scientific">mine drainage metagenome</name>
    <dbReference type="NCBI Taxonomy" id="410659"/>
    <lineage>
        <taxon>unclassified sequences</taxon>
        <taxon>metagenomes</taxon>
        <taxon>ecological metagenomes</taxon>
    </lineage>
</organism>
<keyword evidence="2" id="KW-0328">Glycosyltransferase</keyword>
<name>A0A1J5RQM1_9ZZZZ</name>
<dbReference type="InterPro" id="IPR029044">
    <property type="entry name" value="Nucleotide-diphossugar_trans"/>
</dbReference>
<evidence type="ECO:0000259" key="1">
    <source>
        <dbReference type="Pfam" id="PF00535"/>
    </source>
</evidence>
<accession>A0A1J5RQM1</accession>
<feature type="domain" description="Glycosyltransferase 2-like" evidence="1">
    <location>
        <begin position="8"/>
        <end position="143"/>
    </location>
</feature>
<dbReference type="PANTHER" id="PTHR22916:SF3">
    <property type="entry name" value="UDP-GLCNAC:BETAGAL BETA-1,3-N-ACETYLGLUCOSAMINYLTRANSFERASE-LIKE PROTEIN 1"/>
    <property type="match status" value="1"/>
</dbReference>
<dbReference type="AlphaFoldDB" id="A0A1J5RQM1"/>
<dbReference type="Pfam" id="PF00535">
    <property type="entry name" value="Glycos_transf_2"/>
    <property type="match status" value="1"/>
</dbReference>